<proteinExistence type="predicted"/>
<evidence type="ECO:0000313" key="3">
    <source>
        <dbReference type="Proteomes" id="UP000324252"/>
    </source>
</evidence>
<name>A0A1H0GMC0_9RHOB</name>
<sequence length="669" mass="71801">MPNFRIRSLVLILALLGVPPLATAQSPGDPVLWPEATVGIAPGNPDLGFLNHTPAGSKGRVRAAGADLVFDDGSPARFWGANLQAYALFRTAPENIAAHARRLAALGFNLVRIHHHDSRWVTPNVFGAKAPATTRLDPEAMAMLDLWIAALRDEGIYVWLDLHVGREVTARDGIDAFDEIAGGKARADIRGFNYVSDSIRARMLEFQRAYLSHRNPHTGLRYAEDPAIIAVLITNENDLTHHFGNALLPDKGVPAHSAIYMARARDFAKAQGLPPKETWKAWTFGPSKLFLNDLERRFFQTTIADIRATGFDGLVATTNSWGGNSIAALPSLTLGTIIDVHAYGQPDELRRNPRDAAGFPDWAAAAQVAGMPLSVSEWNITGFPAGDRLAGPLRMAASAAYQGWDAPMIFGYSQRPLNGPTRPGNWSVAYDPAILAMLPAAALMYRQGHVRPAGRTFALQLSADVFYGRKITPATSTALRTLAEQGRLVVELPETPELGWLRPTRAGRDAIPVTDPDTALIDAGAGHIASDTGEIRRDFRRGLYTVDTAQSQLAAGALAGGAISLSSIRLDSDMPMAAVAVQSLDGRAIAGSLRIMISLTGRAMPVGGKNPAYRIEPLGGALRIGAPPDLTLTDGTGRPLADPGAHTVQDSTHVIDLSRLGPVRWLLLQ</sequence>
<dbReference type="Gene3D" id="3.20.20.80">
    <property type="entry name" value="Glycosidases"/>
    <property type="match status" value="1"/>
</dbReference>
<keyword evidence="2" id="KW-0378">Hydrolase</keyword>
<gene>
    <name evidence="2" type="ORF">SAMN05444142_102291</name>
</gene>
<dbReference type="OrthoDB" id="9801493at2"/>
<dbReference type="SUPFAM" id="SSF51445">
    <property type="entry name" value="(Trans)glycosidases"/>
    <property type="match status" value="1"/>
</dbReference>
<accession>A0A1H0GMC0</accession>
<dbReference type="InterPro" id="IPR017853">
    <property type="entry name" value="GH"/>
</dbReference>
<feature type="signal peptide" evidence="1">
    <location>
        <begin position="1"/>
        <end position="24"/>
    </location>
</feature>
<evidence type="ECO:0000313" key="2">
    <source>
        <dbReference type="EMBL" id="SHJ89584.1"/>
    </source>
</evidence>
<dbReference type="EMBL" id="FQZZ01000002">
    <property type="protein sequence ID" value="SHJ89584.1"/>
    <property type="molecule type" value="Genomic_DNA"/>
</dbReference>
<keyword evidence="1" id="KW-0732">Signal</keyword>
<reference evidence="2 3" key="1">
    <citation type="submission" date="2016-11" db="EMBL/GenBank/DDBJ databases">
        <authorList>
            <person name="Varghese N."/>
            <person name="Submissions S."/>
        </authorList>
    </citation>
    <scope>NUCLEOTIDE SEQUENCE [LARGE SCALE GENOMIC DNA]</scope>
    <source>
        <strain evidence="2 3">DSM 29620</strain>
    </source>
</reference>
<dbReference type="RefSeq" id="WP_149787958.1">
    <property type="nucleotide sequence ID" value="NZ_FNIO01000003.1"/>
</dbReference>
<protein>
    <submittedName>
        <fullName evidence="2">Cellulase (Glycosyl hydrolase family 5)</fullName>
    </submittedName>
</protein>
<keyword evidence="3" id="KW-1185">Reference proteome</keyword>
<evidence type="ECO:0000256" key="1">
    <source>
        <dbReference type="SAM" id="SignalP"/>
    </source>
</evidence>
<dbReference type="GO" id="GO:0016787">
    <property type="term" value="F:hydrolase activity"/>
    <property type="evidence" value="ECO:0007669"/>
    <property type="project" value="UniProtKB-KW"/>
</dbReference>
<dbReference type="AlphaFoldDB" id="A0A1H0GMC0"/>
<organism evidence="2 3">
    <name type="scientific">Lutimaribacter pacificus</name>
    <dbReference type="NCBI Taxonomy" id="391948"/>
    <lineage>
        <taxon>Bacteria</taxon>
        <taxon>Pseudomonadati</taxon>
        <taxon>Pseudomonadota</taxon>
        <taxon>Alphaproteobacteria</taxon>
        <taxon>Rhodobacterales</taxon>
        <taxon>Roseobacteraceae</taxon>
        <taxon>Lutimaribacter</taxon>
    </lineage>
</organism>
<dbReference type="Proteomes" id="UP000324252">
    <property type="component" value="Unassembled WGS sequence"/>
</dbReference>
<feature type="chain" id="PRO_5015064555" evidence="1">
    <location>
        <begin position="25"/>
        <end position="669"/>
    </location>
</feature>